<dbReference type="AlphaFoldDB" id="A0A7H8QLU8"/>
<protein>
    <recommendedName>
        <fullName evidence="6">FAD-binding domain-containing protein</fullName>
    </recommendedName>
</protein>
<evidence type="ECO:0000313" key="7">
    <source>
        <dbReference type="EMBL" id="QKX54501.1"/>
    </source>
</evidence>
<dbReference type="InterPro" id="IPR036396">
    <property type="entry name" value="Cyt_P450_sf"/>
</dbReference>
<dbReference type="PANTHER" id="PTHR47356">
    <property type="entry name" value="FAD-DEPENDENT MONOOXYGENASE ASQG-RELATED"/>
    <property type="match status" value="1"/>
</dbReference>
<dbReference type="InterPro" id="IPR001128">
    <property type="entry name" value="Cyt_P450"/>
</dbReference>
<proteinExistence type="inferred from homology"/>
<dbReference type="Gene3D" id="1.10.630.10">
    <property type="entry name" value="Cytochrome P450"/>
    <property type="match status" value="1"/>
</dbReference>
<dbReference type="Proteomes" id="UP000509510">
    <property type="component" value="Chromosome I"/>
</dbReference>
<feature type="transmembrane region" description="Helical" evidence="5">
    <location>
        <begin position="12"/>
        <end position="30"/>
    </location>
</feature>
<dbReference type="InterPro" id="IPR002938">
    <property type="entry name" value="FAD-bd"/>
</dbReference>
<dbReference type="Gene3D" id="3.50.50.60">
    <property type="entry name" value="FAD/NAD(P)-binding domain"/>
    <property type="match status" value="1"/>
</dbReference>
<dbReference type="EMBL" id="CP055898">
    <property type="protein sequence ID" value="QKX54501.1"/>
    <property type="molecule type" value="Genomic_DNA"/>
</dbReference>
<dbReference type="GO" id="GO:0005506">
    <property type="term" value="F:iron ion binding"/>
    <property type="evidence" value="ECO:0007669"/>
    <property type="project" value="InterPro"/>
</dbReference>
<dbReference type="InterPro" id="IPR050562">
    <property type="entry name" value="FAD_mOase_fung"/>
</dbReference>
<dbReference type="PANTHER" id="PTHR47356:SF2">
    <property type="entry name" value="FAD-BINDING DOMAIN-CONTAINING PROTEIN-RELATED"/>
    <property type="match status" value="1"/>
</dbReference>
<keyword evidence="4" id="KW-0560">Oxidoreductase</keyword>
<evidence type="ECO:0000256" key="5">
    <source>
        <dbReference type="SAM" id="Phobius"/>
    </source>
</evidence>
<keyword evidence="5" id="KW-0812">Transmembrane</keyword>
<comment type="similarity">
    <text evidence="1">Belongs to the paxM FAD-dependent monooxygenase family.</text>
</comment>
<accession>A0A7H8QLU8</accession>
<organism evidence="7 8">
    <name type="scientific">Talaromyces rugulosus</name>
    <name type="common">Penicillium rugulosum</name>
    <dbReference type="NCBI Taxonomy" id="121627"/>
    <lineage>
        <taxon>Eukaryota</taxon>
        <taxon>Fungi</taxon>
        <taxon>Dikarya</taxon>
        <taxon>Ascomycota</taxon>
        <taxon>Pezizomycotina</taxon>
        <taxon>Eurotiomycetes</taxon>
        <taxon>Eurotiomycetidae</taxon>
        <taxon>Eurotiales</taxon>
        <taxon>Trichocomaceae</taxon>
        <taxon>Talaromyces</taxon>
        <taxon>Talaromyces sect. Islandici</taxon>
    </lineage>
</organism>
<dbReference type="PRINTS" id="PR00420">
    <property type="entry name" value="RNGMNOXGNASE"/>
</dbReference>
<feature type="domain" description="FAD-binding" evidence="6">
    <location>
        <begin position="12"/>
        <end position="321"/>
    </location>
</feature>
<dbReference type="Pfam" id="PF00067">
    <property type="entry name" value="p450"/>
    <property type="match status" value="1"/>
</dbReference>
<dbReference type="CDD" id="cd11040">
    <property type="entry name" value="CYP7_CYP8-like"/>
    <property type="match status" value="1"/>
</dbReference>
<evidence type="ECO:0000256" key="3">
    <source>
        <dbReference type="ARBA" id="ARBA00022827"/>
    </source>
</evidence>
<dbReference type="InterPro" id="IPR036188">
    <property type="entry name" value="FAD/NAD-bd_sf"/>
</dbReference>
<evidence type="ECO:0000256" key="2">
    <source>
        <dbReference type="ARBA" id="ARBA00022630"/>
    </source>
</evidence>
<keyword evidence="2" id="KW-0285">Flavoprotein</keyword>
<dbReference type="RefSeq" id="XP_035340680.1">
    <property type="nucleotide sequence ID" value="XM_035484787.1"/>
</dbReference>
<dbReference type="KEGG" id="trg:TRUGW13939_01588"/>
<dbReference type="SUPFAM" id="SSF51905">
    <property type="entry name" value="FAD/NAD(P)-binding domain"/>
    <property type="match status" value="1"/>
</dbReference>
<dbReference type="OrthoDB" id="10029326at2759"/>
<dbReference type="GO" id="GO:0004497">
    <property type="term" value="F:monooxygenase activity"/>
    <property type="evidence" value="ECO:0007669"/>
    <property type="project" value="InterPro"/>
</dbReference>
<sequence>MGIRQSNQNRHVTIGIIGGGVAGLTLANYLDQVGISYILWEKRCIVEDVGAGVGLVPSGLRILDQLGLYPELTQYCIPHDRWDHRDRDGTLYTSTTAMRSQVDEVGYYPLFVERTRFLQHLYGHIKDKSNIHEHKEVVSVMSDEDKATVVGKDGSSFTCDIVVGADGVHSFVRKAMNAIQPVSSNPYYLATRFSCVYGISSPVKGVDQGRYFSIYQKDISTLIFTGHGGLIFWFVFEDMGKKIPYGEKQLHTQEDTDEICSRVSDLTVTDGVVFADIYANRKTAVMTPLQEGVVNTWFNGRMMVPHAAMGANLAMESVACFINRLNELEKNDLDRPLSETSPIPLDKVEKALAKYAVSRAARASPVVGLANFACRSQLKADEEAQAFISSLPTTDRQTWLNRSLKGLSLAEKIDGWHEDGERVLHWAKWGWLGKVGQFVTYFLTQIVTMPGLIELRGDNHVLQTAALSHPYLTVLTLLAVYLVARHVRGRQQQSSVGTSPHPQEPPVITPTIPVIGHVVSQALSYAGFVPSLAARYPKYSVFTLYMGASTKNHYFIAPSLIHLVSINPKYTNKFSGEPFFFQLMETVFGDERQLIRKMDQDLLWNHTQKIVHGMMRESFLQPALSTLISGVNSRVCDLTTFTTSTASQKSWERAASIQVPGPGIAEASLHTLLRDFVGHLAITILMGPDILDQYPDLLPDLFTLDENFALLLSPLPRWTSPLRRATAARSRVIAAIREHHIAYYKYQRGIDPGPAWSRIDETSNIIHDRIQSFAKAGDFDVSKPESDQGWLGAVSDSIVLWALNVNANQVTFWMIFHIFANPTLLSEIRAEIEPHVKLRQEDGNKGQPSLDIDLPSIQKHCTLLQGAFLETMRWESGAMLFRYVNEDFTLTESAEDARIFNHDVPQTYVFRKGEYIVLPHGAHQMDERYFPNPESFDARRFWTEKGQKSQKGDQLFEENDTEAEAKERVKVEYKTMLPWGGGASMCKGRKFAESEVLIFVAAVITCWDIEYIDESGKPKPWKHPGHKGGSGAVVPATDVRVRLRRRDVLGGR</sequence>
<dbReference type="GeneID" id="55989098"/>
<dbReference type="Pfam" id="PF01494">
    <property type="entry name" value="FAD_binding_3"/>
    <property type="match status" value="1"/>
</dbReference>
<evidence type="ECO:0000313" key="8">
    <source>
        <dbReference type="Proteomes" id="UP000509510"/>
    </source>
</evidence>
<reference evidence="8" key="1">
    <citation type="submission" date="2020-06" db="EMBL/GenBank/DDBJ databases">
        <title>A chromosome-scale genome assembly of Talaromyces rugulosus W13939.</title>
        <authorList>
            <person name="Wang B."/>
            <person name="Guo L."/>
            <person name="Ye K."/>
            <person name="Wang L."/>
        </authorList>
    </citation>
    <scope>NUCLEOTIDE SEQUENCE [LARGE SCALE GENOMIC DNA]</scope>
    <source>
        <strain evidence="8">W13939</strain>
    </source>
</reference>
<name>A0A7H8QLU8_TALRU</name>
<gene>
    <name evidence="7" type="ORF">TRUGW13939_01588</name>
</gene>
<dbReference type="GO" id="GO:0020037">
    <property type="term" value="F:heme binding"/>
    <property type="evidence" value="ECO:0007669"/>
    <property type="project" value="InterPro"/>
</dbReference>
<evidence type="ECO:0000256" key="1">
    <source>
        <dbReference type="ARBA" id="ARBA00007992"/>
    </source>
</evidence>
<evidence type="ECO:0000256" key="4">
    <source>
        <dbReference type="ARBA" id="ARBA00023002"/>
    </source>
</evidence>
<dbReference type="SUPFAM" id="SSF48264">
    <property type="entry name" value="Cytochrome P450"/>
    <property type="match status" value="1"/>
</dbReference>
<dbReference type="GO" id="GO:0071949">
    <property type="term" value="F:FAD binding"/>
    <property type="evidence" value="ECO:0007669"/>
    <property type="project" value="InterPro"/>
</dbReference>
<keyword evidence="5" id="KW-0472">Membrane</keyword>
<keyword evidence="3" id="KW-0274">FAD</keyword>
<keyword evidence="5" id="KW-1133">Transmembrane helix</keyword>
<dbReference type="GO" id="GO:0016705">
    <property type="term" value="F:oxidoreductase activity, acting on paired donors, with incorporation or reduction of molecular oxygen"/>
    <property type="evidence" value="ECO:0007669"/>
    <property type="project" value="InterPro"/>
</dbReference>
<evidence type="ECO:0000259" key="6">
    <source>
        <dbReference type="Pfam" id="PF01494"/>
    </source>
</evidence>
<keyword evidence="8" id="KW-1185">Reference proteome</keyword>